<dbReference type="PANTHER" id="PTHR22916">
    <property type="entry name" value="GLYCOSYLTRANSFERASE"/>
    <property type="match status" value="1"/>
</dbReference>
<accession>A0ABV5AXY1</accession>
<comment type="caution">
    <text evidence="3">The sequence shown here is derived from an EMBL/GenBank/DDBJ whole genome shotgun (WGS) entry which is preliminary data.</text>
</comment>
<dbReference type="CDD" id="cd04647">
    <property type="entry name" value="LbH_MAT_like"/>
    <property type="match status" value="1"/>
</dbReference>
<dbReference type="EMBL" id="JBHHMI010000024">
    <property type="protein sequence ID" value="MFB5269078.1"/>
    <property type="molecule type" value="Genomic_DNA"/>
</dbReference>
<dbReference type="CDD" id="cd00761">
    <property type="entry name" value="Glyco_tranf_GTA_type"/>
    <property type="match status" value="1"/>
</dbReference>
<organism evidence="3 4">
    <name type="scientific">Paenibacillus enshidis</name>
    <dbReference type="NCBI Taxonomy" id="1458439"/>
    <lineage>
        <taxon>Bacteria</taxon>
        <taxon>Bacillati</taxon>
        <taxon>Bacillota</taxon>
        <taxon>Bacilli</taxon>
        <taxon>Bacillales</taxon>
        <taxon>Paenibacillaceae</taxon>
        <taxon>Paenibacillus</taxon>
    </lineage>
</organism>
<dbReference type="RefSeq" id="WP_375357354.1">
    <property type="nucleotide sequence ID" value="NZ_JBHHMI010000024.1"/>
</dbReference>
<dbReference type="Proteomes" id="UP001580346">
    <property type="component" value="Unassembled WGS sequence"/>
</dbReference>
<dbReference type="InterPro" id="IPR001451">
    <property type="entry name" value="Hexapep"/>
</dbReference>
<keyword evidence="4" id="KW-1185">Reference proteome</keyword>
<dbReference type="InterPro" id="IPR029044">
    <property type="entry name" value="Nucleotide-diphossugar_trans"/>
</dbReference>
<feature type="domain" description="Glycosyltransferase 2-like" evidence="2">
    <location>
        <begin position="157"/>
        <end position="293"/>
    </location>
</feature>
<dbReference type="InterPro" id="IPR011004">
    <property type="entry name" value="Trimer_LpxA-like_sf"/>
</dbReference>
<comment type="similarity">
    <text evidence="1">Belongs to the glycosyltransferase 2 family.</text>
</comment>
<evidence type="ECO:0000259" key="2">
    <source>
        <dbReference type="Pfam" id="PF00535"/>
    </source>
</evidence>
<dbReference type="EC" id="2.4.-.-" evidence="3"/>
<evidence type="ECO:0000313" key="3">
    <source>
        <dbReference type="EMBL" id="MFB5269078.1"/>
    </source>
</evidence>
<dbReference type="SUPFAM" id="SSF51161">
    <property type="entry name" value="Trimeric LpxA-like enzymes"/>
    <property type="match status" value="1"/>
</dbReference>
<sequence length="444" mass="49522">MLTPLTQLENENRIRIGNGCRSGPGLRLSISNGMEMEENVEIGPYVTLFDAVPSGEISGIPVSGNLVPASQGLLRIGERVRIGARATVAGSIHIGKWAVIQSGSVVVSDVPEACRVAGNPAVITAVYDPALCSWEDVSTPQEAEAALARRKNQPLLSICIPTYNREGHLRACLDSIFSQIGATDLVEVVVSDNCSPDGTHDVAASFMRQNLNIRYVRNSENIGLDRNIIQAGEMARGTFLQLHGDDDYFLPGTLRVLLSTLHSHPDCSLIHTHSHRKDSVGEGMKAYLKSASFNAVHMTQTTLRRADWMAMENRSTWKYTYLTQFHWQYEMLFINPKFCILGRNLYSYNGKAPEGYNMGMVGFRNVDRALSRYEGVGLLDRADIDEMMTNYLFEAVMPLLRYSVLNNLGSDVSDFEAYYTVYFNHQPYYEEVLHQLRDILAHGK</sequence>
<dbReference type="Pfam" id="PF00535">
    <property type="entry name" value="Glycos_transf_2"/>
    <property type="match status" value="1"/>
</dbReference>
<proteinExistence type="inferred from homology"/>
<dbReference type="PANTHER" id="PTHR22916:SF3">
    <property type="entry name" value="UDP-GLCNAC:BETAGAL BETA-1,3-N-ACETYLGLUCOSAMINYLTRANSFERASE-LIKE PROTEIN 1"/>
    <property type="match status" value="1"/>
</dbReference>
<protein>
    <submittedName>
        <fullName evidence="3">Glycosyltransferase</fullName>
        <ecNumber evidence="3">2.4.-.-</ecNumber>
    </submittedName>
</protein>
<reference evidence="3 4" key="1">
    <citation type="submission" date="2024-09" db="EMBL/GenBank/DDBJ databases">
        <title>Paenibacillus zeirhizospherea sp. nov., isolated from surface of the maize (Zea mays) roots in a horticulture field, Hungary.</title>
        <authorList>
            <person name="Marton D."/>
            <person name="Farkas M."/>
            <person name="Bedics A."/>
            <person name="Toth E."/>
            <person name="Tancsics A."/>
            <person name="Boka K."/>
            <person name="Maroti G."/>
            <person name="Kriszt B."/>
            <person name="Cserhati M."/>
        </authorList>
    </citation>
    <scope>NUCLEOTIDE SEQUENCE [LARGE SCALE GENOMIC DNA]</scope>
    <source>
        <strain evidence="3 4">KCTC 33519</strain>
    </source>
</reference>
<evidence type="ECO:0000256" key="1">
    <source>
        <dbReference type="ARBA" id="ARBA00006739"/>
    </source>
</evidence>
<dbReference type="InterPro" id="IPR001173">
    <property type="entry name" value="Glyco_trans_2-like"/>
</dbReference>
<dbReference type="GO" id="GO:0016757">
    <property type="term" value="F:glycosyltransferase activity"/>
    <property type="evidence" value="ECO:0007669"/>
    <property type="project" value="UniProtKB-KW"/>
</dbReference>
<dbReference type="SUPFAM" id="SSF53448">
    <property type="entry name" value="Nucleotide-diphospho-sugar transferases"/>
    <property type="match status" value="1"/>
</dbReference>
<keyword evidence="3" id="KW-0808">Transferase</keyword>
<dbReference type="Gene3D" id="2.160.10.10">
    <property type="entry name" value="Hexapeptide repeat proteins"/>
    <property type="match status" value="1"/>
</dbReference>
<name>A0ABV5AXY1_9BACL</name>
<dbReference type="Gene3D" id="3.90.550.10">
    <property type="entry name" value="Spore Coat Polysaccharide Biosynthesis Protein SpsA, Chain A"/>
    <property type="match status" value="1"/>
</dbReference>
<evidence type="ECO:0000313" key="4">
    <source>
        <dbReference type="Proteomes" id="UP001580346"/>
    </source>
</evidence>
<gene>
    <name evidence="3" type="ORF">ACE41H_20140</name>
</gene>
<dbReference type="Pfam" id="PF00132">
    <property type="entry name" value="Hexapep"/>
    <property type="match status" value="1"/>
</dbReference>
<keyword evidence="3" id="KW-0328">Glycosyltransferase</keyword>